<dbReference type="Pfam" id="PF00240">
    <property type="entry name" value="ubiquitin"/>
    <property type="match status" value="1"/>
</dbReference>
<evidence type="ECO:0000313" key="4">
    <source>
        <dbReference type="Proteomes" id="UP000054558"/>
    </source>
</evidence>
<reference evidence="3 4" key="1">
    <citation type="journal article" date="2014" name="Nat. Commun.">
        <title>Klebsormidium flaccidum genome reveals primary factors for plant terrestrial adaptation.</title>
        <authorList>
            <person name="Hori K."/>
            <person name="Maruyama F."/>
            <person name="Fujisawa T."/>
            <person name="Togashi T."/>
            <person name="Yamamoto N."/>
            <person name="Seo M."/>
            <person name="Sato S."/>
            <person name="Yamada T."/>
            <person name="Mori H."/>
            <person name="Tajima N."/>
            <person name="Moriyama T."/>
            <person name="Ikeuchi M."/>
            <person name="Watanabe M."/>
            <person name="Wada H."/>
            <person name="Kobayashi K."/>
            <person name="Saito M."/>
            <person name="Masuda T."/>
            <person name="Sasaki-Sekimoto Y."/>
            <person name="Mashiguchi K."/>
            <person name="Awai K."/>
            <person name="Shimojima M."/>
            <person name="Masuda S."/>
            <person name="Iwai M."/>
            <person name="Nobusawa T."/>
            <person name="Narise T."/>
            <person name="Kondo S."/>
            <person name="Saito H."/>
            <person name="Sato R."/>
            <person name="Murakawa M."/>
            <person name="Ihara Y."/>
            <person name="Oshima-Yamada Y."/>
            <person name="Ohtaka K."/>
            <person name="Satoh M."/>
            <person name="Sonobe K."/>
            <person name="Ishii M."/>
            <person name="Ohtani R."/>
            <person name="Kanamori-Sato M."/>
            <person name="Honoki R."/>
            <person name="Miyazaki D."/>
            <person name="Mochizuki H."/>
            <person name="Umetsu J."/>
            <person name="Higashi K."/>
            <person name="Shibata D."/>
            <person name="Kamiya Y."/>
            <person name="Sato N."/>
            <person name="Nakamura Y."/>
            <person name="Tabata S."/>
            <person name="Ida S."/>
            <person name="Kurokawa K."/>
            <person name="Ohta H."/>
        </authorList>
    </citation>
    <scope>NUCLEOTIDE SEQUENCE [LARGE SCALE GENOMIC DNA]</scope>
    <source>
        <strain evidence="3 4">NIES-2285</strain>
    </source>
</reference>
<dbReference type="OrthoDB" id="2436415at2759"/>
<dbReference type="SUPFAM" id="SSF54236">
    <property type="entry name" value="Ubiquitin-like"/>
    <property type="match status" value="1"/>
</dbReference>
<dbReference type="InterPro" id="IPR027417">
    <property type="entry name" value="P-loop_NTPase"/>
</dbReference>
<name>A0A1Y1I422_KLENI</name>
<protein>
    <recommendedName>
        <fullName evidence="2">Ubiquitin-like domain-containing protein</fullName>
    </recommendedName>
</protein>
<keyword evidence="4" id="KW-1185">Reference proteome</keyword>
<dbReference type="Gene3D" id="3.40.50.300">
    <property type="entry name" value="P-loop containing nucleotide triphosphate hydrolases"/>
    <property type="match status" value="1"/>
</dbReference>
<dbReference type="Proteomes" id="UP000054558">
    <property type="component" value="Unassembled WGS sequence"/>
</dbReference>
<evidence type="ECO:0000259" key="2">
    <source>
        <dbReference type="PROSITE" id="PS50053"/>
    </source>
</evidence>
<dbReference type="AlphaFoldDB" id="A0A1Y1I422"/>
<gene>
    <name evidence="3" type="ORF">KFL_001680160</name>
</gene>
<evidence type="ECO:0000313" key="3">
    <source>
        <dbReference type="EMBL" id="GAQ83921.1"/>
    </source>
</evidence>
<proteinExistence type="predicted"/>
<sequence length="854" mass="93694">MRLGVAAAAKGSLGFSKGHRAFRKQAGSVCRSVRERLGSAGLCWTRAAWEGSLAAAMTGLQSLVNEEDSNLLDGTSSDDVKTLKGAILARTAIPTSEQKLVAGGKPLRDAIQLGEACKGEELNVVVNFGLAGGAGGADAAGSRSSAMELSDPPLITIRRCDTEEICTLDNPPRLCKDVLQHLDETEGWGRGKLTKTLGERVVSVPVNDQVHAGSYTFKEVQAAAGPSTTGTAFQPPPKRACRRMKVFSLQDGIDKEGFFRESEEAPQVIEMIKKGQYPLIADVRKAGKTTLKQEVVDLLHGHSVDTIRGESEVRVIAVTLGWGLEMHGQESETAFWKYVIDDVVQKSQGLLVRHRDTTDSAAGFASLFQWVRPTDPLIVLCVDEASELAKASLRNRASLMHCFRDLREAATRRQHRLLSVAFFGTFTVLGIVDELNEGRPGPSGAIFRTSPFLLATGPEVIRGLRRFSVEDVVQLLKEYAELCKEELAKRPVALHDLQRIAESIFEKTRGHKGQTIACLMALQTKQLLEKNLDGPLVVEQWLQYLRTDLPAYIAQSTVFRATVQCALQATPAQLELLSSVLYNGTATVPADQVQEIAEPLLAEGVLVEEAHGESSEFGYRRAAVAQAKSPSTEYIDFLVIETVRNLNWATIACHKAANVSGDPSEYALQGQFWLILNQLLRKTEKVQFFSLVAEARNITTTLGNVRRRIDFLCWPLPHRLGTIRPFAIELIAFAGRADILEHMRRGYPKLHAADVDGRVETCHTVVVHVSADWAAKRGATDYFGPPEGVEDVHVVQVLFKENGAKARIAFEDRERDREIPVAGLRKEARMVLSKLTTPPSSTPGTRRPSLPQPR</sequence>
<dbReference type="EMBL" id="DF237117">
    <property type="protein sequence ID" value="GAQ83921.1"/>
    <property type="molecule type" value="Genomic_DNA"/>
</dbReference>
<dbReference type="STRING" id="105231.A0A1Y1I422"/>
<dbReference type="PROSITE" id="PS50053">
    <property type="entry name" value="UBIQUITIN_2"/>
    <property type="match status" value="1"/>
</dbReference>
<feature type="compositionally biased region" description="Low complexity" evidence="1">
    <location>
        <begin position="832"/>
        <end position="854"/>
    </location>
</feature>
<dbReference type="InterPro" id="IPR000626">
    <property type="entry name" value="Ubiquitin-like_dom"/>
</dbReference>
<feature type="region of interest" description="Disordered" evidence="1">
    <location>
        <begin position="830"/>
        <end position="854"/>
    </location>
</feature>
<evidence type="ECO:0000256" key="1">
    <source>
        <dbReference type="SAM" id="MobiDB-lite"/>
    </source>
</evidence>
<dbReference type="InterPro" id="IPR029071">
    <property type="entry name" value="Ubiquitin-like_domsf"/>
</dbReference>
<accession>A0A1Y1I422</accession>
<feature type="domain" description="Ubiquitin-like" evidence="2">
    <location>
        <begin position="60"/>
        <end position="133"/>
    </location>
</feature>
<organism evidence="3 4">
    <name type="scientific">Klebsormidium nitens</name>
    <name type="common">Green alga</name>
    <name type="synonym">Ulothrix nitens</name>
    <dbReference type="NCBI Taxonomy" id="105231"/>
    <lineage>
        <taxon>Eukaryota</taxon>
        <taxon>Viridiplantae</taxon>
        <taxon>Streptophyta</taxon>
        <taxon>Klebsormidiophyceae</taxon>
        <taxon>Klebsormidiales</taxon>
        <taxon>Klebsormidiaceae</taxon>
        <taxon>Klebsormidium</taxon>
    </lineage>
</organism>